<feature type="compositionally biased region" description="Acidic residues" evidence="1">
    <location>
        <begin position="179"/>
        <end position="188"/>
    </location>
</feature>
<feature type="region of interest" description="Disordered" evidence="1">
    <location>
        <begin position="176"/>
        <end position="204"/>
    </location>
</feature>
<dbReference type="EMBL" id="CM032181">
    <property type="protein sequence ID" value="KAG7098206.1"/>
    <property type="molecule type" value="Genomic_DNA"/>
</dbReference>
<reference evidence="2" key="1">
    <citation type="journal article" date="2021" name="Genome Biol. Evol.">
        <title>The assembled and annotated genome of the fairy-ring fungus Marasmius oreades.</title>
        <authorList>
            <person name="Hiltunen M."/>
            <person name="Ament-Velasquez S.L."/>
            <person name="Johannesson H."/>
        </authorList>
    </citation>
    <scope>NUCLEOTIDE SEQUENCE</scope>
    <source>
        <strain evidence="2">03SP1</strain>
    </source>
</reference>
<dbReference type="OrthoDB" id="3065056at2759"/>
<dbReference type="GeneID" id="66069250"/>
<name>A0A9P7V0W2_9AGAR</name>
<evidence type="ECO:0000313" key="3">
    <source>
        <dbReference type="Proteomes" id="UP001049176"/>
    </source>
</evidence>
<protein>
    <submittedName>
        <fullName evidence="2">Uncharacterized protein</fullName>
    </submittedName>
</protein>
<sequence>MSEVQVHYDESRSHILSEKALKEEWDTFIFYTQLILPGNLFVGLNTAGYGLKRSDVARWLSILATSTPSSPPDIFSCDIQPAGILQYLPTNIAETSVNWTTPANWTPGNYAFKYLRLCDDYLYNYPAREVVHWFVGDKTLTPKGIAPSFAIKHKDSSLETSLIYILPHAGWFVDRDPDSDGSSEEEEETNRPKRIKQRSPYSGWRSDPANAIILPSALIDDFHLNNFGYDIEVNRFIAFRGISPSSEALLPDCELKATTTPGNIDWAYIGQHFRVCLRVHCHYGDICAELGWSKIAARAQKWDRDGIPDSDHDVMDVAIRQWNLQTAAYLSLHYSEDSDSE</sequence>
<comment type="caution">
    <text evidence="2">The sequence shown here is derived from an EMBL/GenBank/DDBJ whole genome shotgun (WGS) entry which is preliminary data.</text>
</comment>
<gene>
    <name evidence="2" type="ORF">E1B28_000174</name>
</gene>
<dbReference type="KEGG" id="more:E1B28_000174"/>
<dbReference type="AlphaFoldDB" id="A0A9P7V0W2"/>
<keyword evidence="3" id="KW-1185">Reference proteome</keyword>
<dbReference type="RefSeq" id="XP_043014676.1">
    <property type="nucleotide sequence ID" value="XM_043145976.1"/>
</dbReference>
<organism evidence="2 3">
    <name type="scientific">Marasmius oreades</name>
    <name type="common">fairy-ring Marasmius</name>
    <dbReference type="NCBI Taxonomy" id="181124"/>
    <lineage>
        <taxon>Eukaryota</taxon>
        <taxon>Fungi</taxon>
        <taxon>Dikarya</taxon>
        <taxon>Basidiomycota</taxon>
        <taxon>Agaricomycotina</taxon>
        <taxon>Agaricomycetes</taxon>
        <taxon>Agaricomycetidae</taxon>
        <taxon>Agaricales</taxon>
        <taxon>Marasmiineae</taxon>
        <taxon>Marasmiaceae</taxon>
        <taxon>Marasmius</taxon>
    </lineage>
</organism>
<accession>A0A9P7V0W2</accession>
<proteinExistence type="predicted"/>
<dbReference type="Proteomes" id="UP001049176">
    <property type="component" value="Chromosome 1"/>
</dbReference>
<evidence type="ECO:0000313" key="2">
    <source>
        <dbReference type="EMBL" id="KAG7098206.1"/>
    </source>
</evidence>
<evidence type="ECO:0000256" key="1">
    <source>
        <dbReference type="SAM" id="MobiDB-lite"/>
    </source>
</evidence>